<evidence type="ECO:0000313" key="2">
    <source>
        <dbReference type="Proteomes" id="UP000759131"/>
    </source>
</evidence>
<dbReference type="Proteomes" id="UP000759131">
    <property type="component" value="Unassembled WGS sequence"/>
</dbReference>
<organism evidence="1">
    <name type="scientific">Medioppia subpectinata</name>
    <dbReference type="NCBI Taxonomy" id="1979941"/>
    <lineage>
        <taxon>Eukaryota</taxon>
        <taxon>Metazoa</taxon>
        <taxon>Ecdysozoa</taxon>
        <taxon>Arthropoda</taxon>
        <taxon>Chelicerata</taxon>
        <taxon>Arachnida</taxon>
        <taxon>Acari</taxon>
        <taxon>Acariformes</taxon>
        <taxon>Sarcoptiformes</taxon>
        <taxon>Oribatida</taxon>
        <taxon>Brachypylina</taxon>
        <taxon>Oppioidea</taxon>
        <taxon>Oppiidae</taxon>
        <taxon>Medioppia</taxon>
    </lineage>
</organism>
<gene>
    <name evidence="1" type="ORF">OSB1V03_LOCUS12336</name>
</gene>
<dbReference type="EMBL" id="OC864779">
    <property type="protein sequence ID" value="CAD7631928.1"/>
    <property type="molecule type" value="Genomic_DNA"/>
</dbReference>
<dbReference type="InterPro" id="IPR032675">
    <property type="entry name" value="LRR_dom_sf"/>
</dbReference>
<dbReference type="AlphaFoldDB" id="A0A7R9L0X8"/>
<sequence>MAQQMKTSLITTDNTNEDIQQIQIYAKDSLDRFGDDLCSLLLSYFTFEDRFRYECVSKQFQRTVFESVIDITINDNFILKLMLKLLLTKTTTPYEMAIIAKKCPNIETIDCRGIIFTHEEHTLEVLNTFRDNCPHLRHIYCDIRPNTCQLFPTFGRLVTKINVIQSWNESVKQSLNETLKKPINEEVLEPLKLCHRLTHLSLYFEEMSDKLSLNCGKHWPRLQCLSIGNNEITVECLDHISRLPALKTLELHILCGIALRDSDIEDLFFKSPKLIPFLSS</sequence>
<protein>
    <submittedName>
        <fullName evidence="1">Uncharacterized protein</fullName>
    </submittedName>
</protein>
<dbReference type="Gene3D" id="3.80.10.10">
    <property type="entry name" value="Ribonuclease Inhibitor"/>
    <property type="match status" value="1"/>
</dbReference>
<dbReference type="EMBL" id="CAJPIZ010010204">
    <property type="protein sequence ID" value="CAG2112358.1"/>
    <property type="molecule type" value="Genomic_DNA"/>
</dbReference>
<proteinExistence type="predicted"/>
<dbReference type="OrthoDB" id="6532368at2759"/>
<evidence type="ECO:0000313" key="1">
    <source>
        <dbReference type="EMBL" id="CAD7631928.1"/>
    </source>
</evidence>
<name>A0A7R9L0X8_9ACAR</name>
<keyword evidence="2" id="KW-1185">Reference proteome</keyword>
<dbReference type="SUPFAM" id="SSF52047">
    <property type="entry name" value="RNI-like"/>
    <property type="match status" value="1"/>
</dbReference>
<accession>A0A7R9L0X8</accession>
<reference evidence="1" key="1">
    <citation type="submission" date="2020-11" db="EMBL/GenBank/DDBJ databases">
        <authorList>
            <person name="Tran Van P."/>
        </authorList>
    </citation>
    <scope>NUCLEOTIDE SEQUENCE</scope>
</reference>